<dbReference type="SUPFAM" id="SSF52540">
    <property type="entry name" value="P-loop containing nucleoside triphosphate hydrolases"/>
    <property type="match status" value="1"/>
</dbReference>
<comment type="caution">
    <text evidence="2">The sequence shown here is derived from an EMBL/GenBank/DDBJ whole genome shotgun (WGS) entry which is preliminary data.</text>
</comment>
<dbReference type="InterPro" id="IPR006073">
    <property type="entry name" value="GTP-bd"/>
</dbReference>
<evidence type="ECO:0000313" key="2">
    <source>
        <dbReference type="EMBL" id="KPQ40916.1"/>
    </source>
</evidence>
<organism evidence="2 3">
    <name type="scientific">Candidatus Methanoperedens nitratireducens</name>
    <dbReference type="NCBI Taxonomy" id="1392998"/>
    <lineage>
        <taxon>Archaea</taxon>
        <taxon>Methanobacteriati</taxon>
        <taxon>Methanobacteriota</taxon>
        <taxon>Stenosarchaea group</taxon>
        <taxon>Methanomicrobia</taxon>
        <taxon>Methanosarcinales</taxon>
        <taxon>ANME-2 cluster</taxon>
        <taxon>Candidatus Methanoperedentaceae</taxon>
        <taxon>Candidatus Methanoperedens</taxon>
    </lineage>
</organism>
<dbReference type="InterPro" id="IPR027417">
    <property type="entry name" value="P-loop_NTPase"/>
</dbReference>
<dbReference type="PANTHER" id="PTHR11649:SF13">
    <property type="entry name" value="ENGB-TYPE G DOMAIN-CONTAINING PROTEIN"/>
    <property type="match status" value="1"/>
</dbReference>
<feature type="domain" description="G" evidence="1">
    <location>
        <begin position="3"/>
        <end position="41"/>
    </location>
</feature>
<protein>
    <submittedName>
        <fullName evidence="2">GTP-binding protein</fullName>
    </submittedName>
</protein>
<dbReference type="PANTHER" id="PTHR11649">
    <property type="entry name" value="MSS1/TRME-RELATED GTP-BINDING PROTEIN"/>
    <property type="match status" value="1"/>
</dbReference>
<dbReference type="Pfam" id="PF01926">
    <property type="entry name" value="MMR_HSR1"/>
    <property type="match status" value="1"/>
</dbReference>
<accession>A0A0P8A3K0</accession>
<dbReference type="AlphaFoldDB" id="A0A0P8A3K0"/>
<dbReference type="Gene3D" id="3.40.50.300">
    <property type="entry name" value="P-loop containing nucleotide triphosphate hydrolases"/>
    <property type="match status" value="1"/>
</dbReference>
<proteinExistence type="predicted"/>
<dbReference type="PATRIC" id="fig|1719120.3.peg.4949"/>
<dbReference type="GO" id="GO:0005525">
    <property type="term" value="F:GTP binding"/>
    <property type="evidence" value="ECO:0007669"/>
    <property type="project" value="InterPro"/>
</dbReference>
<name>A0A0P8A3K0_9EURY</name>
<gene>
    <name evidence="2" type="ORF">MPEBLZ_04537</name>
</gene>
<evidence type="ECO:0000259" key="1">
    <source>
        <dbReference type="Pfam" id="PF01926"/>
    </source>
</evidence>
<sequence>MKEIIFVGRSNVGKSTLIRALTGKKVPVGKLPGVTRKPLHLLTRIFKLPICLVSDI</sequence>
<dbReference type="EMBL" id="LKCM01000491">
    <property type="protein sequence ID" value="KPQ40916.1"/>
    <property type="molecule type" value="Genomic_DNA"/>
</dbReference>
<reference evidence="2 3" key="1">
    <citation type="submission" date="2015-09" db="EMBL/GenBank/DDBJ databases">
        <title>A metagenomics-based metabolic model of nitrate-dependent anaerobic oxidation of methane by Methanoperedens-like archaea.</title>
        <authorList>
            <person name="Arshad A."/>
            <person name="Speth D.R."/>
            <person name="De Graaf R.M."/>
            <person name="Op Den Camp H.J."/>
            <person name="Jetten M.S."/>
            <person name="Welte C.U."/>
        </authorList>
    </citation>
    <scope>NUCLEOTIDE SEQUENCE [LARGE SCALE GENOMIC DNA]</scope>
</reference>
<evidence type="ECO:0000313" key="3">
    <source>
        <dbReference type="Proteomes" id="UP000050360"/>
    </source>
</evidence>
<dbReference type="Proteomes" id="UP000050360">
    <property type="component" value="Unassembled WGS sequence"/>
</dbReference>